<gene>
    <name evidence="2" type="ORF">Bhyg_14167</name>
</gene>
<dbReference type="EMBL" id="WJQU01000004">
    <property type="protein sequence ID" value="KAJ6635581.1"/>
    <property type="molecule type" value="Genomic_DNA"/>
</dbReference>
<accession>A0A9Q0MPP9</accession>
<dbReference type="AlphaFoldDB" id="A0A9Q0MPP9"/>
<keyword evidence="3" id="KW-1185">Reference proteome</keyword>
<name>A0A9Q0MPP9_9DIPT</name>
<keyword evidence="1" id="KW-0732">Signal</keyword>
<reference evidence="2" key="1">
    <citation type="submission" date="2022-07" db="EMBL/GenBank/DDBJ databases">
        <authorList>
            <person name="Trinca V."/>
            <person name="Uliana J.V.C."/>
            <person name="Torres T.T."/>
            <person name="Ward R.J."/>
            <person name="Monesi N."/>
        </authorList>
    </citation>
    <scope>NUCLEOTIDE SEQUENCE</scope>
    <source>
        <strain evidence="2">HSMRA1968</strain>
        <tissue evidence="2">Whole embryos</tissue>
    </source>
</reference>
<organism evidence="2 3">
    <name type="scientific">Pseudolycoriella hygida</name>
    <dbReference type="NCBI Taxonomy" id="35572"/>
    <lineage>
        <taxon>Eukaryota</taxon>
        <taxon>Metazoa</taxon>
        <taxon>Ecdysozoa</taxon>
        <taxon>Arthropoda</taxon>
        <taxon>Hexapoda</taxon>
        <taxon>Insecta</taxon>
        <taxon>Pterygota</taxon>
        <taxon>Neoptera</taxon>
        <taxon>Endopterygota</taxon>
        <taxon>Diptera</taxon>
        <taxon>Nematocera</taxon>
        <taxon>Sciaroidea</taxon>
        <taxon>Sciaridae</taxon>
        <taxon>Pseudolycoriella</taxon>
    </lineage>
</organism>
<protein>
    <submittedName>
        <fullName evidence="2">Uncharacterized protein</fullName>
    </submittedName>
</protein>
<evidence type="ECO:0000313" key="2">
    <source>
        <dbReference type="EMBL" id="KAJ6635581.1"/>
    </source>
</evidence>
<sequence length="273" mass="28923">MKLLAVFVAVLAVGTINAAPGGLLGGLLGGDLLKGTVTGVTDSLKNVLGLVLQSIIEIVSSVLNVLEQLSLAVGNVTGLLTELMPTVAGALNGITDILDKTGLPEILPLKGLISSVNGTLQELIENVIYILNVDDLSKVLDELLSKVEVLVKKIVCDVFNIIANLAEIVDKLIEEATAAVEKIICTVQATLDKLVEVVYKVLNQLVATLAQNLPRKLSGLLINIVRTLRQTVRQLDGVTDELLTNVKVSLKSLSYELRKILKGLAGSIGHLCN</sequence>
<proteinExistence type="predicted"/>
<feature type="signal peptide" evidence="1">
    <location>
        <begin position="1"/>
        <end position="18"/>
    </location>
</feature>
<feature type="chain" id="PRO_5040365490" evidence="1">
    <location>
        <begin position="19"/>
        <end position="273"/>
    </location>
</feature>
<comment type="caution">
    <text evidence="2">The sequence shown here is derived from an EMBL/GenBank/DDBJ whole genome shotgun (WGS) entry which is preliminary data.</text>
</comment>
<evidence type="ECO:0000313" key="3">
    <source>
        <dbReference type="Proteomes" id="UP001151699"/>
    </source>
</evidence>
<dbReference type="Proteomes" id="UP001151699">
    <property type="component" value="Chromosome C"/>
</dbReference>
<evidence type="ECO:0000256" key="1">
    <source>
        <dbReference type="SAM" id="SignalP"/>
    </source>
</evidence>